<keyword evidence="1" id="KW-0472">Membrane</keyword>
<sequence length="80" mass="9280">MFLPFLLVFVSCFHLMAYEISPTVLGMMVVDKNQSSLRTLSYPIDRRFSQLCKQFLDVLYIYALIIMLSGMSLMANREDC</sequence>
<feature type="transmembrane region" description="Helical" evidence="1">
    <location>
        <begin position="58"/>
        <end position="75"/>
    </location>
</feature>
<name>A0A9J5W354_SOLCO</name>
<dbReference type="Proteomes" id="UP000824120">
    <property type="component" value="Chromosome 12"/>
</dbReference>
<keyword evidence="4" id="KW-1185">Reference proteome</keyword>
<keyword evidence="2" id="KW-0732">Signal</keyword>
<evidence type="ECO:0000313" key="3">
    <source>
        <dbReference type="EMBL" id="KAG5569744.1"/>
    </source>
</evidence>
<comment type="caution">
    <text evidence="3">The sequence shown here is derived from an EMBL/GenBank/DDBJ whole genome shotgun (WGS) entry which is preliminary data.</text>
</comment>
<reference evidence="3 4" key="1">
    <citation type="submission" date="2020-09" db="EMBL/GenBank/DDBJ databases">
        <title>De no assembly of potato wild relative species, Solanum commersonii.</title>
        <authorList>
            <person name="Cho K."/>
        </authorList>
    </citation>
    <scope>NUCLEOTIDE SEQUENCE [LARGE SCALE GENOMIC DNA]</scope>
    <source>
        <strain evidence="3">LZ3.2</strain>
        <tissue evidence="3">Leaf</tissue>
    </source>
</reference>
<evidence type="ECO:0000256" key="1">
    <source>
        <dbReference type="SAM" id="Phobius"/>
    </source>
</evidence>
<organism evidence="3 4">
    <name type="scientific">Solanum commersonii</name>
    <name type="common">Commerson's wild potato</name>
    <name type="synonym">Commerson's nightshade</name>
    <dbReference type="NCBI Taxonomy" id="4109"/>
    <lineage>
        <taxon>Eukaryota</taxon>
        <taxon>Viridiplantae</taxon>
        <taxon>Streptophyta</taxon>
        <taxon>Embryophyta</taxon>
        <taxon>Tracheophyta</taxon>
        <taxon>Spermatophyta</taxon>
        <taxon>Magnoliopsida</taxon>
        <taxon>eudicotyledons</taxon>
        <taxon>Gunneridae</taxon>
        <taxon>Pentapetalae</taxon>
        <taxon>asterids</taxon>
        <taxon>lamiids</taxon>
        <taxon>Solanales</taxon>
        <taxon>Solanaceae</taxon>
        <taxon>Solanoideae</taxon>
        <taxon>Solaneae</taxon>
        <taxon>Solanum</taxon>
    </lineage>
</organism>
<dbReference type="OrthoDB" id="10569957at2759"/>
<feature type="signal peptide" evidence="2">
    <location>
        <begin position="1"/>
        <end position="17"/>
    </location>
</feature>
<evidence type="ECO:0000313" key="4">
    <source>
        <dbReference type="Proteomes" id="UP000824120"/>
    </source>
</evidence>
<accession>A0A9J5W354</accession>
<evidence type="ECO:0000256" key="2">
    <source>
        <dbReference type="SAM" id="SignalP"/>
    </source>
</evidence>
<keyword evidence="1" id="KW-0812">Transmembrane</keyword>
<protein>
    <submittedName>
        <fullName evidence="3">Uncharacterized protein</fullName>
    </submittedName>
</protein>
<keyword evidence="1" id="KW-1133">Transmembrane helix</keyword>
<dbReference type="EMBL" id="JACXVP010000012">
    <property type="protein sequence ID" value="KAG5569744.1"/>
    <property type="molecule type" value="Genomic_DNA"/>
</dbReference>
<proteinExistence type="predicted"/>
<feature type="chain" id="PRO_5039943979" evidence="2">
    <location>
        <begin position="18"/>
        <end position="80"/>
    </location>
</feature>
<dbReference type="AlphaFoldDB" id="A0A9J5W354"/>
<gene>
    <name evidence="3" type="ORF">H5410_059510</name>
</gene>